<evidence type="ECO:0000259" key="9">
    <source>
        <dbReference type="Pfam" id="PF03732"/>
    </source>
</evidence>
<dbReference type="InterPro" id="IPR005162">
    <property type="entry name" value="Retrotrans_gag_dom"/>
</dbReference>
<evidence type="ECO:0000256" key="6">
    <source>
        <dbReference type="ARBA" id="ARBA00022801"/>
    </source>
</evidence>
<evidence type="ECO:0000256" key="2">
    <source>
        <dbReference type="ARBA" id="ARBA00022679"/>
    </source>
</evidence>
<dbReference type="Gene3D" id="3.10.10.10">
    <property type="entry name" value="HIV Type 1 Reverse Transcriptase, subunit A, domain 1"/>
    <property type="match status" value="1"/>
</dbReference>
<reference evidence="14 15" key="1">
    <citation type="submission" date="2019-08" db="EMBL/GenBank/DDBJ databases">
        <title>Draft genome sequences of two oriental melons (Cucumis melo L. var makuwa).</title>
        <authorList>
            <person name="Kwon S.-Y."/>
        </authorList>
    </citation>
    <scope>NUCLEOTIDE SEQUENCE [LARGE SCALE GENOMIC DNA]</scope>
    <source>
        <strain evidence="15">cv. Chang Bougi</strain>
        <strain evidence="14">cv. SW 3</strain>
        <tissue evidence="12">Leaf</tissue>
    </source>
</reference>
<dbReference type="SUPFAM" id="SSF56672">
    <property type="entry name" value="DNA/RNA polymerases"/>
    <property type="match status" value="1"/>
</dbReference>
<keyword evidence="2" id="KW-0808">Transferase</keyword>
<dbReference type="InterPro" id="IPR012337">
    <property type="entry name" value="RNaseH-like_sf"/>
</dbReference>
<name>A0A5A7SS19_CUCMM</name>
<dbReference type="Gene3D" id="3.30.420.10">
    <property type="entry name" value="Ribonuclease H-like superfamily/Ribonuclease H"/>
    <property type="match status" value="1"/>
</dbReference>
<organism evidence="12 14">
    <name type="scientific">Cucumis melo var. makuwa</name>
    <name type="common">Oriental melon</name>
    <dbReference type="NCBI Taxonomy" id="1194695"/>
    <lineage>
        <taxon>Eukaryota</taxon>
        <taxon>Viridiplantae</taxon>
        <taxon>Streptophyta</taxon>
        <taxon>Embryophyta</taxon>
        <taxon>Tracheophyta</taxon>
        <taxon>Spermatophyta</taxon>
        <taxon>Magnoliopsida</taxon>
        <taxon>eudicotyledons</taxon>
        <taxon>Gunneridae</taxon>
        <taxon>Pentapetalae</taxon>
        <taxon>rosids</taxon>
        <taxon>fabids</taxon>
        <taxon>Cucurbitales</taxon>
        <taxon>Cucurbitaceae</taxon>
        <taxon>Benincaseae</taxon>
        <taxon>Cucumis</taxon>
    </lineage>
</organism>
<dbReference type="InterPro" id="IPR036397">
    <property type="entry name" value="RNaseH_sf"/>
</dbReference>
<evidence type="ECO:0000256" key="8">
    <source>
        <dbReference type="SAM" id="MobiDB-lite"/>
    </source>
</evidence>
<dbReference type="GO" id="GO:0016787">
    <property type="term" value="F:hydrolase activity"/>
    <property type="evidence" value="ECO:0007669"/>
    <property type="project" value="UniProtKB-KW"/>
</dbReference>
<dbReference type="EMBL" id="SSTE01020899">
    <property type="protein sequence ID" value="KAA0033223.1"/>
    <property type="molecule type" value="Genomic_DNA"/>
</dbReference>
<dbReference type="Pfam" id="PF24626">
    <property type="entry name" value="SH3_Tf2-1"/>
    <property type="match status" value="1"/>
</dbReference>
<dbReference type="SUPFAM" id="SSF53098">
    <property type="entry name" value="Ribonuclease H-like"/>
    <property type="match status" value="1"/>
</dbReference>
<dbReference type="CDD" id="cd01647">
    <property type="entry name" value="RT_LTR"/>
    <property type="match status" value="1"/>
</dbReference>
<dbReference type="InterPro" id="IPR043502">
    <property type="entry name" value="DNA/RNA_pol_sf"/>
</dbReference>
<feature type="compositionally biased region" description="Polar residues" evidence="8">
    <location>
        <begin position="228"/>
        <end position="260"/>
    </location>
</feature>
<dbReference type="Proteomes" id="UP000321393">
    <property type="component" value="Unassembled WGS sequence"/>
</dbReference>
<dbReference type="CDD" id="cd00303">
    <property type="entry name" value="retropepsin_like"/>
    <property type="match status" value="1"/>
</dbReference>
<dbReference type="InterPro" id="IPR021109">
    <property type="entry name" value="Peptidase_aspartic_dom_sf"/>
</dbReference>
<sequence>MQGPTQGPSVRESSTLRVRGEAGNEQFARTAQKIGRPERAEPSDPEKAYEIERLKKLGSTVFEGSTDPAEAENWLNMLEKCSDVMNFLEEQKVRLATFLLQNKAEGWWKSILVRRSDARALDWQTFRGIFEDKYYPSAYCEAKRDEFLGLKQGSLSVAEYGRNYTELSRYANVIVASESDRCRSIAEEKSAVELSRGTSTPSGFRGCEQQRFTPRINISSRQDFKNRSGGQASRNVSYGSVFQRQSQRIPSQPTRPTVRSQLVERSRVSMVPTEGTSGARQKGVVGRPRQHGKVYAMTQQEAEDTPDVITGTILICNVLADVLFDPGATHSFVSSIFLTKLNRMLEPLSEGLAIYTPVGDILLVNEVLRNCEILVEGISLLVDLLPLELQRLDVILGMDFLFAHYASMDCHRKEMVFRKPGFAEVVFRGMRSVVSRSLISVLKAEKLLRKGCTAFLAHIVVVQREKLKPEDVPVVKEFLEVFQDDLSGLPPDREIEFTIELLPGTTPISQAPYRMAPSELKELKMQLQELVDKGYIRSSVSSWGAPVLFGKKKDVTLRLSSLFSKIDLRSGYHQLKVRESDIAKTTFKMRTFHQYLDQFVIVFIDDILVYSVDRESHEEHLRIVLQTLLSAKGVSVDPQKVEAVVNWERPTSATEVRSLLGLVGYCRRFIEDFSRLALPLTDLTRKNAKFEWKDYVIYCDASRLGLGCVLMQDGNVIAYASRQLKEDECNYPTHDLELAAVVLALKIWRHYLFGEKCHIYTDHKKYHLSKANVVADAFSRKSRLLKSALCGIRVVLLNELRGSKAVVTTENSGSLLAQFQVRSSLVTEIVRRQSEDRKIMCSNIIELKNAILEEAHSSASAMHPDVPRFTSKFWPSLLKGMGTGLKFSTSFHPQADSQFERTIQTLEDMLRACVLQLKGSWDTHLPLMETPVCWNEVGERKLVGPELVQITTNNIMLIRENMRIAQDRQKSYADKRQRNLEFQVGDQVFLKLSPWRGVIHFGRKGKLSPRYIGPYQITERVRPAAYRLALSIELARIHDVFHVSMLRKYIPDPSHVLQEQPVELKEDLSYVEEPAQILDRKEQVLRNKTIPLIKVLWRHHGVEEATWEPEDQMKKRYPILFS</sequence>
<dbReference type="Pfam" id="PF03732">
    <property type="entry name" value="Retrotrans_gag"/>
    <property type="match status" value="1"/>
</dbReference>
<keyword evidence="4" id="KW-0540">Nuclease</keyword>
<dbReference type="Pfam" id="PF17917">
    <property type="entry name" value="RT_RNaseH"/>
    <property type="match status" value="1"/>
</dbReference>
<dbReference type="SUPFAM" id="SSF50630">
    <property type="entry name" value="Acid proteases"/>
    <property type="match status" value="1"/>
</dbReference>
<dbReference type="PANTHER" id="PTHR37984:SF5">
    <property type="entry name" value="PROTEIN NYNRIN-LIKE"/>
    <property type="match status" value="1"/>
</dbReference>
<feature type="domain" description="Tf2-1-like SH3-like" evidence="11">
    <location>
        <begin position="985"/>
        <end position="1049"/>
    </location>
</feature>
<feature type="compositionally biased region" description="Basic and acidic residues" evidence="8">
    <location>
        <begin position="35"/>
        <end position="47"/>
    </location>
</feature>
<dbReference type="GO" id="GO:0003964">
    <property type="term" value="F:RNA-directed DNA polymerase activity"/>
    <property type="evidence" value="ECO:0007669"/>
    <property type="project" value="UniProtKB-KW"/>
</dbReference>
<dbReference type="Gene3D" id="3.30.70.270">
    <property type="match status" value="2"/>
</dbReference>
<dbReference type="SUPFAM" id="SSF54160">
    <property type="entry name" value="Chromo domain-like"/>
    <property type="match status" value="1"/>
</dbReference>
<feature type="region of interest" description="Disordered" evidence="8">
    <location>
        <begin position="1"/>
        <end position="47"/>
    </location>
</feature>
<dbReference type="PANTHER" id="PTHR37984">
    <property type="entry name" value="PROTEIN CBG26694"/>
    <property type="match status" value="1"/>
</dbReference>
<evidence type="ECO:0000256" key="3">
    <source>
        <dbReference type="ARBA" id="ARBA00022695"/>
    </source>
</evidence>
<evidence type="ECO:0000259" key="10">
    <source>
        <dbReference type="Pfam" id="PF17917"/>
    </source>
</evidence>
<dbReference type="EC" id="2.7.7.49" evidence="1"/>
<dbReference type="CDD" id="cd09274">
    <property type="entry name" value="RNase_HI_RT_Ty3"/>
    <property type="match status" value="1"/>
</dbReference>
<evidence type="ECO:0000313" key="14">
    <source>
        <dbReference type="Proteomes" id="UP000321393"/>
    </source>
</evidence>
<dbReference type="InterPro" id="IPR041373">
    <property type="entry name" value="RT_RNaseH"/>
</dbReference>
<dbReference type="GO" id="GO:0003676">
    <property type="term" value="F:nucleic acid binding"/>
    <property type="evidence" value="ECO:0007669"/>
    <property type="project" value="InterPro"/>
</dbReference>
<feature type="domain" description="Reverse transcriptase RNase H-like" evidence="10">
    <location>
        <begin position="693"/>
        <end position="767"/>
    </location>
</feature>
<dbReference type="Gene3D" id="3.10.20.370">
    <property type="match status" value="1"/>
</dbReference>
<evidence type="ECO:0000313" key="15">
    <source>
        <dbReference type="Proteomes" id="UP000321947"/>
    </source>
</evidence>
<gene>
    <name evidence="13" type="ORF">E5676_scaffold703G00020</name>
    <name evidence="12" type="ORF">E6C27_scaffold845G00120</name>
</gene>
<proteinExistence type="predicted"/>
<dbReference type="InterPro" id="IPR016197">
    <property type="entry name" value="Chromo-like_dom_sf"/>
</dbReference>
<comment type="caution">
    <text evidence="12">The sequence shown here is derived from an EMBL/GenBank/DDBJ whole genome shotgun (WGS) entry which is preliminary data.</text>
</comment>
<dbReference type="GO" id="GO:0004519">
    <property type="term" value="F:endonuclease activity"/>
    <property type="evidence" value="ECO:0007669"/>
    <property type="project" value="UniProtKB-KW"/>
</dbReference>
<feature type="region of interest" description="Disordered" evidence="8">
    <location>
        <begin position="219"/>
        <end position="290"/>
    </location>
</feature>
<keyword evidence="7 12" id="KW-0695">RNA-directed DNA polymerase</keyword>
<dbReference type="Pfam" id="PF08284">
    <property type="entry name" value="RVP_2"/>
    <property type="match status" value="1"/>
</dbReference>
<feature type="domain" description="Retrotransposon gag" evidence="9">
    <location>
        <begin position="94"/>
        <end position="173"/>
    </location>
</feature>
<evidence type="ECO:0000256" key="5">
    <source>
        <dbReference type="ARBA" id="ARBA00022759"/>
    </source>
</evidence>
<dbReference type="InterPro" id="IPR050951">
    <property type="entry name" value="Retrovirus_Pol_polyprotein"/>
</dbReference>
<feature type="compositionally biased region" description="Polar residues" evidence="8">
    <location>
        <begin position="1"/>
        <end position="16"/>
    </location>
</feature>
<evidence type="ECO:0000313" key="13">
    <source>
        <dbReference type="EMBL" id="TYJ98804.1"/>
    </source>
</evidence>
<dbReference type="InterPro" id="IPR043128">
    <property type="entry name" value="Rev_trsase/Diguanyl_cyclase"/>
</dbReference>
<evidence type="ECO:0000256" key="4">
    <source>
        <dbReference type="ARBA" id="ARBA00022722"/>
    </source>
</evidence>
<keyword evidence="6" id="KW-0378">Hydrolase</keyword>
<dbReference type="AlphaFoldDB" id="A0A5A7SS19"/>
<evidence type="ECO:0000259" key="11">
    <source>
        <dbReference type="Pfam" id="PF24626"/>
    </source>
</evidence>
<accession>A0A5A7SS19</accession>
<dbReference type="Proteomes" id="UP000321947">
    <property type="component" value="Unassembled WGS sequence"/>
</dbReference>
<evidence type="ECO:0000256" key="7">
    <source>
        <dbReference type="ARBA" id="ARBA00022918"/>
    </source>
</evidence>
<evidence type="ECO:0000313" key="12">
    <source>
        <dbReference type="EMBL" id="KAA0033223.1"/>
    </source>
</evidence>
<keyword evidence="3" id="KW-0548">Nucleotidyltransferase</keyword>
<dbReference type="EMBL" id="SSTD01017792">
    <property type="protein sequence ID" value="TYJ98804.1"/>
    <property type="molecule type" value="Genomic_DNA"/>
</dbReference>
<protein>
    <recommendedName>
        <fullName evidence="1">RNA-directed DNA polymerase</fullName>
        <ecNumber evidence="1">2.7.7.49</ecNumber>
    </recommendedName>
</protein>
<keyword evidence="5" id="KW-0255">Endonuclease</keyword>
<dbReference type="FunFam" id="3.10.20.370:FF:000001">
    <property type="entry name" value="Retrovirus-related Pol polyprotein from transposon 17.6-like protein"/>
    <property type="match status" value="1"/>
</dbReference>
<dbReference type="InterPro" id="IPR056924">
    <property type="entry name" value="SH3_Tf2-1"/>
</dbReference>
<dbReference type="OrthoDB" id="1909122at2759"/>
<evidence type="ECO:0000256" key="1">
    <source>
        <dbReference type="ARBA" id="ARBA00012493"/>
    </source>
</evidence>
<dbReference type="Gene3D" id="2.40.70.10">
    <property type="entry name" value="Acid Proteases"/>
    <property type="match status" value="1"/>
</dbReference>